<dbReference type="InterPro" id="IPR054691">
    <property type="entry name" value="LeuA/HCS_post-cat"/>
</dbReference>
<keyword evidence="5 9" id="KW-0808">Transferase</keyword>
<dbReference type="KEGG" id="hfv:R50_2652"/>
<dbReference type="PROSITE" id="PS00815">
    <property type="entry name" value="AIPM_HOMOCIT_SYNTH_1"/>
    <property type="match status" value="1"/>
</dbReference>
<accession>A0A6F8ZJM2</accession>
<organism evidence="11 12">
    <name type="scientific">Candidatus Hydrogenisulfobacillus filiaventi</name>
    <dbReference type="NCBI Taxonomy" id="2707344"/>
    <lineage>
        <taxon>Bacteria</taxon>
        <taxon>Bacillati</taxon>
        <taxon>Bacillota</taxon>
        <taxon>Clostridia</taxon>
        <taxon>Eubacteriales</taxon>
        <taxon>Clostridiales Family XVII. Incertae Sedis</taxon>
        <taxon>Candidatus Hydrogenisulfobacillus</taxon>
    </lineage>
</organism>
<protein>
    <recommendedName>
        <fullName evidence="8">Citramalate synthase</fullName>
        <ecNumber evidence="8">2.3.3.21</ecNumber>
    </recommendedName>
</protein>
<keyword evidence="3" id="KW-0028">Amino-acid biosynthesis</keyword>
<dbReference type="NCBIfam" id="TIGR00977">
    <property type="entry name" value="citramal_synth"/>
    <property type="match status" value="1"/>
</dbReference>
<gene>
    <name evidence="11" type="primary">cimA</name>
    <name evidence="11" type="ORF">R50_2652</name>
</gene>
<dbReference type="Gene3D" id="3.30.160.270">
    <property type="match status" value="1"/>
</dbReference>
<dbReference type="SMART" id="SM00917">
    <property type="entry name" value="LeuA_dimer"/>
    <property type="match status" value="1"/>
</dbReference>
<evidence type="ECO:0000256" key="4">
    <source>
        <dbReference type="ARBA" id="ARBA00022624"/>
    </source>
</evidence>
<dbReference type="GO" id="GO:0009097">
    <property type="term" value="P:isoleucine biosynthetic process"/>
    <property type="evidence" value="ECO:0007669"/>
    <property type="project" value="UniProtKB-UniRule"/>
</dbReference>
<comment type="catalytic activity">
    <reaction evidence="7">
        <text>pyruvate + acetyl-CoA + H2O = (3R)-citramalate + CoA + H(+)</text>
        <dbReference type="Rhea" id="RHEA:19045"/>
        <dbReference type="ChEBI" id="CHEBI:15361"/>
        <dbReference type="ChEBI" id="CHEBI:15377"/>
        <dbReference type="ChEBI" id="CHEBI:15378"/>
        <dbReference type="ChEBI" id="CHEBI:30934"/>
        <dbReference type="ChEBI" id="CHEBI:57287"/>
        <dbReference type="ChEBI" id="CHEBI:57288"/>
        <dbReference type="EC" id="2.3.3.21"/>
    </reaction>
</comment>
<dbReference type="EC" id="2.3.3.21" evidence="8"/>
<sequence length="535" mass="57483">MTGNGSATPRRIMLYDTTLRDGTQGANISLTVDDKVQIALLLDDIGVDYIEGGWPLSNPKDLAFFQAVRGRLRHARLAAFGSTARRGRPAEADANLRAILETGAPVACIFGKASRFQAERILGQDPEAYLGVVESSVRFLKRAGLEVVFDAEHYFDGFKADPGYALDVVRAAEAGGADWVALCDTNGGSLPEEVEAATRAAAAAVQVRLGIHAHNDGGLAVANSLAALRAGADMVQGTVNGYGERCGNANWVTIWPTVVAKLGLAMGRPEALSRLTTFSRTVAEIANMAPNPSDPYVGENAFTHKAGVHASAVRKQPEAYEHIDPGLVGNDRRILVSELAGRSNLLARFPELAERADETARLVEAIKEREHRGFQFDAAEASVALLVREVLGERLEYYRPLHYHVWVSGVQAPGVEATVRVQVGDQEVLEAALGDGPVHALDGALRKALGRFYPALHELRLTDYKVRVLDGREGTAATVRVLVSSRLRDRTIRTVGVSPNILEASWQALRDAVDYALHVTGTPVLGKAPAEAARS</sequence>
<dbReference type="Pfam" id="PF22617">
    <property type="entry name" value="HCS_D2"/>
    <property type="match status" value="1"/>
</dbReference>
<comment type="similarity">
    <text evidence="2 9">Belongs to the alpha-IPM synthase/homocitrate synthase family.</text>
</comment>
<evidence type="ECO:0000256" key="7">
    <source>
        <dbReference type="ARBA" id="ARBA00048263"/>
    </source>
</evidence>
<name>A0A6F8ZJM2_9FIRM</name>
<dbReference type="Proteomes" id="UP000503399">
    <property type="component" value="Chromosome"/>
</dbReference>
<keyword evidence="4" id="KW-0412">Isoleucine biosynthesis</keyword>
<dbReference type="Pfam" id="PF08502">
    <property type="entry name" value="LeuA_dimer"/>
    <property type="match status" value="1"/>
</dbReference>
<evidence type="ECO:0000256" key="9">
    <source>
        <dbReference type="RuleBase" id="RU003523"/>
    </source>
</evidence>
<evidence type="ECO:0000313" key="11">
    <source>
        <dbReference type="EMBL" id="CAB1130144.1"/>
    </source>
</evidence>
<dbReference type="PANTHER" id="PTHR43538">
    <property type="entry name" value="ALPHA-IPM SYNTHASE/HOMOCITRATE SYNTHASE"/>
    <property type="match status" value="1"/>
</dbReference>
<evidence type="ECO:0000256" key="5">
    <source>
        <dbReference type="ARBA" id="ARBA00022679"/>
    </source>
</evidence>
<feature type="domain" description="Pyruvate carboxyltransferase" evidence="10">
    <location>
        <begin position="12"/>
        <end position="276"/>
    </location>
</feature>
<keyword evidence="11" id="KW-0012">Acyltransferase</keyword>
<dbReference type="AlphaFoldDB" id="A0A6F8ZJM2"/>
<dbReference type="InterPro" id="IPR036230">
    <property type="entry name" value="LeuA_allosteric_dom_sf"/>
</dbReference>
<evidence type="ECO:0000256" key="6">
    <source>
        <dbReference type="ARBA" id="ARBA00023304"/>
    </source>
</evidence>
<dbReference type="InterPro" id="IPR013785">
    <property type="entry name" value="Aldolase_TIM"/>
</dbReference>
<dbReference type="Gene3D" id="1.10.238.260">
    <property type="match status" value="1"/>
</dbReference>
<evidence type="ECO:0000256" key="8">
    <source>
        <dbReference type="NCBIfam" id="TIGR00977"/>
    </source>
</evidence>
<dbReference type="PROSITE" id="PS00816">
    <property type="entry name" value="AIPM_HOMOCIT_SYNTH_2"/>
    <property type="match status" value="1"/>
</dbReference>
<dbReference type="Gene3D" id="3.20.20.70">
    <property type="entry name" value="Aldolase class I"/>
    <property type="match status" value="1"/>
</dbReference>
<dbReference type="GO" id="GO:0003852">
    <property type="term" value="F:2-isopropylmalate synthase activity"/>
    <property type="evidence" value="ECO:0007669"/>
    <property type="project" value="InterPro"/>
</dbReference>
<comment type="pathway">
    <text evidence="1">Amino-acid biosynthesis; L-isoleucine biosynthesis; 2-oxobutanoate from pyruvate: step 1/3.</text>
</comment>
<dbReference type="SUPFAM" id="SSF110921">
    <property type="entry name" value="2-isopropylmalate synthase LeuA, allosteric (dimerisation) domain"/>
    <property type="match status" value="1"/>
</dbReference>
<dbReference type="EMBL" id="LR778114">
    <property type="protein sequence ID" value="CAB1130144.1"/>
    <property type="molecule type" value="Genomic_DNA"/>
</dbReference>
<dbReference type="PANTHER" id="PTHR43538:SF1">
    <property type="entry name" value="(R)-CITRAMALATE SYNTHASE"/>
    <property type="match status" value="1"/>
</dbReference>
<dbReference type="Pfam" id="PF00682">
    <property type="entry name" value="HMGL-like"/>
    <property type="match status" value="1"/>
</dbReference>
<dbReference type="InterPro" id="IPR005675">
    <property type="entry name" value="Citramal_synthase"/>
</dbReference>
<evidence type="ECO:0000256" key="3">
    <source>
        <dbReference type="ARBA" id="ARBA00022605"/>
    </source>
</evidence>
<reference evidence="11 12" key="1">
    <citation type="submission" date="2020-02" db="EMBL/GenBank/DDBJ databases">
        <authorList>
            <person name="Hogendoorn C."/>
        </authorList>
    </citation>
    <scope>NUCLEOTIDE SEQUENCE [LARGE SCALE GENOMIC DNA]</scope>
    <source>
        <strain evidence="11">R501</strain>
    </source>
</reference>
<dbReference type="GO" id="GO:0009098">
    <property type="term" value="P:L-leucine biosynthetic process"/>
    <property type="evidence" value="ECO:0007669"/>
    <property type="project" value="InterPro"/>
</dbReference>
<dbReference type="InterPro" id="IPR013709">
    <property type="entry name" value="2-isopropylmalate_synth_dimer"/>
</dbReference>
<dbReference type="SUPFAM" id="SSF51569">
    <property type="entry name" value="Aldolase"/>
    <property type="match status" value="1"/>
</dbReference>
<evidence type="ECO:0000256" key="2">
    <source>
        <dbReference type="ARBA" id="ARBA00006154"/>
    </source>
</evidence>
<dbReference type="InterPro" id="IPR000891">
    <property type="entry name" value="PYR_CT"/>
</dbReference>
<dbReference type="UniPathway" id="UPA00047">
    <property type="reaction ID" value="UER00066"/>
</dbReference>
<evidence type="ECO:0000256" key="1">
    <source>
        <dbReference type="ARBA" id="ARBA00004743"/>
    </source>
</evidence>
<evidence type="ECO:0000259" key="10">
    <source>
        <dbReference type="PROSITE" id="PS50991"/>
    </source>
</evidence>
<keyword evidence="12" id="KW-1185">Reference proteome</keyword>
<keyword evidence="6" id="KW-0100">Branched-chain amino acid biosynthesis</keyword>
<proteinExistence type="inferred from homology"/>
<dbReference type="CDD" id="cd07941">
    <property type="entry name" value="DRE_TIM_LeuA3"/>
    <property type="match status" value="1"/>
</dbReference>
<dbReference type="GO" id="GO:0043714">
    <property type="term" value="F:(R)-citramalate synthase activity"/>
    <property type="evidence" value="ECO:0007669"/>
    <property type="project" value="UniProtKB-UniRule"/>
</dbReference>
<dbReference type="InterPro" id="IPR002034">
    <property type="entry name" value="AIPM/Hcit_synth_CS"/>
</dbReference>
<evidence type="ECO:0000313" key="12">
    <source>
        <dbReference type="Proteomes" id="UP000503399"/>
    </source>
</evidence>
<dbReference type="PROSITE" id="PS50991">
    <property type="entry name" value="PYR_CT"/>
    <property type="match status" value="1"/>
</dbReference>